<evidence type="ECO:0000256" key="1">
    <source>
        <dbReference type="ARBA" id="ARBA00004496"/>
    </source>
</evidence>
<keyword evidence="2" id="KW-0963">Cytoplasm</keyword>
<evidence type="ECO:0000313" key="7">
    <source>
        <dbReference type="EMBL" id="KIM90363.1"/>
    </source>
</evidence>
<dbReference type="InterPro" id="IPR047187">
    <property type="entry name" value="SF1_C_Upf1"/>
</dbReference>
<dbReference type="InterPro" id="IPR027417">
    <property type="entry name" value="P-loop_NTPase"/>
</dbReference>
<evidence type="ECO:0000259" key="5">
    <source>
        <dbReference type="Pfam" id="PF13086"/>
    </source>
</evidence>
<evidence type="ECO:0000256" key="3">
    <source>
        <dbReference type="ARBA" id="ARBA00023158"/>
    </source>
</evidence>
<evidence type="ECO:0000259" key="6">
    <source>
        <dbReference type="Pfam" id="PF13087"/>
    </source>
</evidence>
<proteinExistence type="predicted"/>
<dbReference type="InterPro" id="IPR041677">
    <property type="entry name" value="DNA2/NAM7_AAA_11"/>
</dbReference>
<dbReference type="OrthoDB" id="6513042at2759"/>
<sequence length="1036" mass="115620">MNYGGPYPFGPHPPPPVQGPYPFHPTHGLVYPPFPPSLAPFPGPPPGVNINAQSGTFPQHPQWPGGAVPPISFQQGRDGWYYPVNWPQASPNQQVAPQPLPPPNFNVPPQPTPPETPPKTRTPPEIQDELPEIDDYWKGKIVTGLHGSSTTKRYVTLSVQRPVAITKPSDEQKDTKHKLQLLPPRSYPPPPDPNSDHDFPPLSANAKSSNQLPPSPQSLNATQAFHFDRYADVFIPQWLRDIQSQLQTLQHLPASPAFPPAGYVRSFLLPGLIDELCKPRSSNLLTSPPPPITSVPPLAIETYDAHWSALLAWELDKLAKDKEALVLWKKPIKVLNWDRSEFVLEVPGLRENYPRLETGDLAHLRMIFEDAKTGSGRAFEARVNALRKREGLVHLYCPALKIHVQQFIKPTHSTESDRGLFVFSGEDELPLTFNISFMMNARPSLMMQAATSTVVDAFFSKPFVNSFFTGQALRGTVGVGTKWLFPQPKDVEGELAIWNGEIMEHEWFDIGLNQEQRSAVSSIAQHQSPVPYLINGPAGTGKTRTVVETVLQILRVRPEACILLCAPSNPATDTLVLRLRKNLKPNEMLRLNDQNRTFAEVPNTIIQYCYIENDSFALPPWETLMRYRVVVCSCLDASVLVAAQCTNRSLARLEREILTSLHPHRKPEMIPPHWTHLLIDEAAQGSEPELLIPISVVSNTLQGEPSLTGDSNVLLAPQLVLCGDPNQLGPIVTSEAARSAELDVSLLERLFERPLYAEYPQARSMIFANSPERQTSNFKPFTNLVKNYRSHPVILMPPSAIFYDDSLEPCAQNGSVSWSGLPNPQLPLVFIGNNSEEQSVDERASWFNDGEINKVVETISSLLSEGGTCTPPLRAADIGVMAPWRGQVWKIRESLRKKSLSRVDVGTVEDFQGRESRVIIISCVRSRPRFLKEDATKGLGLVFERKRMNVAITRAMELLVVIGNGALLQRDPYWKAFLQFTLRNKLYTGPKLNIESDGNYISRLESNYFSATVKDEDLEEQGTLMAAGIAREVLRE</sequence>
<dbReference type="GO" id="GO:0032574">
    <property type="term" value="F:5'-3' RNA helicase activity"/>
    <property type="evidence" value="ECO:0007669"/>
    <property type="project" value="InterPro"/>
</dbReference>
<feature type="domain" description="DNA2/NAM7 helicase-like C-terminal" evidence="6">
    <location>
        <begin position="776"/>
        <end position="964"/>
    </location>
</feature>
<protein>
    <submittedName>
        <fullName evidence="7">Uncharacterized protein</fullName>
    </submittedName>
</protein>
<dbReference type="EMBL" id="KN832973">
    <property type="protein sequence ID" value="KIM90363.1"/>
    <property type="molecule type" value="Genomic_DNA"/>
</dbReference>
<dbReference type="GO" id="GO:0003723">
    <property type="term" value="F:RNA binding"/>
    <property type="evidence" value="ECO:0007669"/>
    <property type="project" value="InterPro"/>
</dbReference>
<dbReference type="STRING" id="765440.A0A0C3BUY1"/>
<keyword evidence="3" id="KW-0943">RNA-mediated gene silencing</keyword>
<dbReference type="PANTHER" id="PTHR45418:SF1">
    <property type="entry name" value="CANCER_TESTIS ANTIGEN 55"/>
    <property type="match status" value="1"/>
</dbReference>
<comment type="subcellular location">
    <subcellularLocation>
        <location evidence="1">Cytoplasm</location>
    </subcellularLocation>
</comment>
<dbReference type="Pfam" id="PF13086">
    <property type="entry name" value="AAA_11"/>
    <property type="match status" value="1"/>
</dbReference>
<dbReference type="CDD" id="cd18038">
    <property type="entry name" value="DEXXQc_Helz-like"/>
    <property type="match status" value="1"/>
</dbReference>
<dbReference type="Proteomes" id="UP000054166">
    <property type="component" value="Unassembled WGS sequence"/>
</dbReference>
<name>A0A0C3BUY1_PILCF</name>
<evidence type="ECO:0000313" key="8">
    <source>
        <dbReference type="Proteomes" id="UP000054166"/>
    </source>
</evidence>
<dbReference type="Pfam" id="PF13087">
    <property type="entry name" value="AAA_12"/>
    <property type="match status" value="1"/>
</dbReference>
<reference evidence="7 8" key="1">
    <citation type="submission" date="2014-04" db="EMBL/GenBank/DDBJ databases">
        <authorList>
            <consortium name="DOE Joint Genome Institute"/>
            <person name="Kuo A."/>
            <person name="Tarkka M."/>
            <person name="Buscot F."/>
            <person name="Kohler A."/>
            <person name="Nagy L.G."/>
            <person name="Floudas D."/>
            <person name="Copeland A."/>
            <person name="Barry K.W."/>
            <person name="Cichocki N."/>
            <person name="Veneault-Fourrey C."/>
            <person name="LaButti K."/>
            <person name="Lindquist E.A."/>
            <person name="Lipzen A."/>
            <person name="Lundell T."/>
            <person name="Morin E."/>
            <person name="Murat C."/>
            <person name="Sun H."/>
            <person name="Tunlid A."/>
            <person name="Henrissat B."/>
            <person name="Grigoriev I.V."/>
            <person name="Hibbett D.S."/>
            <person name="Martin F."/>
            <person name="Nordberg H.P."/>
            <person name="Cantor M.N."/>
            <person name="Hua S.X."/>
        </authorList>
    </citation>
    <scope>NUCLEOTIDE SEQUENCE [LARGE SCALE GENOMIC DNA]</scope>
    <source>
        <strain evidence="7 8">F 1598</strain>
    </source>
</reference>
<dbReference type="InterPro" id="IPR026122">
    <property type="entry name" value="MOV-10/SDE3_DEXXQ/H-box"/>
</dbReference>
<dbReference type="GO" id="GO:0031047">
    <property type="term" value="P:regulatory ncRNA-mediated gene silencing"/>
    <property type="evidence" value="ECO:0007669"/>
    <property type="project" value="UniProtKB-KW"/>
</dbReference>
<feature type="compositionally biased region" description="Pro residues" evidence="4">
    <location>
        <begin position="98"/>
        <end position="121"/>
    </location>
</feature>
<feature type="domain" description="DNA2/NAM7 helicase helicase" evidence="5">
    <location>
        <begin position="512"/>
        <end position="595"/>
    </location>
</feature>
<dbReference type="SUPFAM" id="SSF52540">
    <property type="entry name" value="P-loop containing nucleoside triphosphate hydrolases"/>
    <property type="match status" value="1"/>
</dbReference>
<dbReference type="CDD" id="cd18808">
    <property type="entry name" value="SF1_C_Upf1"/>
    <property type="match status" value="1"/>
</dbReference>
<evidence type="ECO:0000256" key="2">
    <source>
        <dbReference type="ARBA" id="ARBA00022490"/>
    </source>
</evidence>
<dbReference type="PANTHER" id="PTHR45418">
    <property type="entry name" value="CANCER/TESTIS ANTIGEN 55"/>
    <property type="match status" value="1"/>
</dbReference>
<feature type="region of interest" description="Disordered" evidence="4">
    <location>
        <begin position="83"/>
        <end position="126"/>
    </location>
</feature>
<dbReference type="HOGENOM" id="CLU_001666_7_0_1"/>
<dbReference type="InParanoid" id="A0A0C3BUY1"/>
<accession>A0A0C3BUY1</accession>
<feature type="region of interest" description="Disordered" evidence="4">
    <location>
        <begin position="165"/>
        <end position="219"/>
    </location>
</feature>
<dbReference type="GO" id="GO:0005737">
    <property type="term" value="C:cytoplasm"/>
    <property type="evidence" value="ECO:0007669"/>
    <property type="project" value="UniProtKB-SubCell"/>
</dbReference>
<feature type="compositionally biased region" description="Low complexity" evidence="4">
    <location>
        <begin position="208"/>
        <end position="219"/>
    </location>
</feature>
<dbReference type="InterPro" id="IPR041679">
    <property type="entry name" value="DNA2/NAM7-like_C"/>
</dbReference>
<dbReference type="Gene3D" id="3.40.50.300">
    <property type="entry name" value="P-loop containing nucleotide triphosphate hydrolases"/>
    <property type="match status" value="2"/>
</dbReference>
<reference evidence="8" key="2">
    <citation type="submission" date="2015-01" db="EMBL/GenBank/DDBJ databases">
        <title>Evolutionary Origins and Diversification of the Mycorrhizal Mutualists.</title>
        <authorList>
            <consortium name="DOE Joint Genome Institute"/>
            <consortium name="Mycorrhizal Genomics Consortium"/>
            <person name="Kohler A."/>
            <person name="Kuo A."/>
            <person name="Nagy L.G."/>
            <person name="Floudas D."/>
            <person name="Copeland A."/>
            <person name="Barry K.W."/>
            <person name="Cichocki N."/>
            <person name="Veneault-Fourrey C."/>
            <person name="LaButti K."/>
            <person name="Lindquist E.A."/>
            <person name="Lipzen A."/>
            <person name="Lundell T."/>
            <person name="Morin E."/>
            <person name="Murat C."/>
            <person name="Riley R."/>
            <person name="Ohm R."/>
            <person name="Sun H."/>
            <person name="Tunlid A."/>
            <person name="Henrissat B."/>
            <person name="Grigoriev I.V."/>
            <person name="Hibbett D.S."/>
            <person name="Martin F."/>
        </authorList>
    </citation>
    <scope>NUCLEOTIDE SEQUENCE [LARGE SCALE GENOMIC DNA]</scope>
    <source>
        <strain evidence="8">F 1598</strain>
    </source>
</reference>
<gene>
    <name evidence="7" type="ORF">PILCRDRAFT_812099</name>
</gene>
<keyword evidence="8" id="KW-1185">Reference proteome</keyword>
<organism evidence="7 8">
    <name type="scientific">Piloderma croceum (strain F 1598)</name>
    <dbReference type="NCBI Taxonomy" id="765440"/>
    <lineage>
        <taxon>Eukaryota</taxon>
        <taxon>Fungi</taxon>
        <taxon>Dikarya</taxon>
        <taxon>Basidiomycota</taxon>
        <taxon>Agaricomycotina</taxon>
        <taxon>Agaricomycetes</taxon>
        <taxon>Agaricomycetidae</taxon>
        <taxon>Atheliales</taxon>
        <taxon>Atheliaceae</taxon>
        <taxon>Piloderma</taxon>
    </lineage>
</organism>
<evidence type="ECO:0000256" key="4">
    <source>
        <dbReference type="SAM" id="MobiDB-lite"/>
    </source>
</evidence>
<dbReference type="AlphaFoldDB" id="A0A0C3BUY1"/>